<organism evidence="3 4">
    <name type="scientific">Corynebacterium hiratae</name>
    <dbReference type="NCBI Taxonomy" id="3139423"/>
    <lineage>
        <taxon>Bacteria</taxon>
        <taxon>Bacillati</taxon>
        <taxon>Actinomycetota</taxon>
        <taxon>Actinomycetes</taxon>
        <taxon>Mycobacteriales</taxon>
        <taxon>Corynebacteriaceae</taxon>
        <taxon>Corynebacterium</taxon>
    </lineage>
</organism>
<dbReference type="Gene3D" id="3.40.50.720">
    <property type="entry name" value="NAD(P)-binding Rossmann-like Domain"/>
    <property type="match status" value="1"/>
</dbReference>
<comment type="caution">
    <text evidence="3">The sequence shown here is derived from an EMBL/GenBank/DDBJ whole genome shotgun (WGS) entry which is preliminary data.</text>
</comment>
<dbReference type="GO" id="GO:0016491">
    <property type="term" value="F:oxidoreductase activity"/>
    <property type="evidence" value="ECO:0007669"/>
    <property type="project" value="UniProtKB-KW"/>
</dbReference>
<dbReference type="InterPro" id="IPR002347">
    <property type="entry name" value="SDR_fam"/>
</dbReference>
<dbReference type="SUPFAM" id="SSF51735">
    <property type="entry name" value="NAD(P)-binding Rossmann-fold domains"/>
    <property type="match status" value="1"/>
</dbReference>
<dbReference type="PROSITE" id="PS00061">
    <property type="entry name" value="ADH_SHORT"/>
    <property type="match status" value="1"/>
</dbReference>
<dbReference type="PRINTS" id="PR00081">
    <property type="entry name" value="GDHRDH"/>
</dbReference>
<dbReference type="Pfam" id="PF00106">
    <property type="entry name" value="adh_short"/>
    <property type="match status" value="1"/>
</dbReference>
<proteinExistence type="inferred from homology"/>
<keyword evidence="2" id="KW-0560">Oxidoreductase</keyword>
<dbReference type="PANTHER" id="PTHR43391:SF94">
    <property type="entry name" value="OXIDOREDUCTASE-RELATED"/>
    <property type="match status" value="1"/>
</dbReference>
<dbReference type="RefSeq" id="WP_144013202.1">
    <property type="nucleotide sequence ID" value="NZ_VKDK01000004.1"/>
</dbReference>
<comment type="similarity">
    <text evidence="1">Belongs to the short-chain dehydrogenases/reductases (SDR) family.</text>
</comment>
<keyword evidence="4" id="KW-1185">Reference proteome</keyword>
<protein>
    <submittedName>
        <fullName evidence="3">SDR family oxidoreductase</fullName>
    </submittedName>
</protein>
<reference evidence="3 4" key="1">
    <citation type="submission" date="2019-07" db="EMBL/GenBank/DDBJ databases">
        <title>Draft genome of C. aurimucosum strain 2274.</title>
        <authorList>
            <person name="Pacheco L.G.C."/>
            <person name="Aguiar E.R.G.R."/>
            <person name="Santos C.S."/>
            <person name="Rocha D.J.P.G."/>
            <person name="Sant'Anna L.O."/>
            <person name="Mattos-Guaraldi A.L."/>
            <person name="Santos L.S."/>
        </authorList>
    </citation>
    <scope>NUCLEOTIDE SEQUENCE [LARGE SCALE GENOMIC DNA]</scope>
    <source>
        <strain evidence="3 4">2274</strain>
    </source>
</reference>
<gene>
    <name evidence="3" type="ORF">FNY97_04160</name>
</gene>
<dbReference type="EMBL" id="VKDK01000004">
    <property type="protein sequence ID" value="TRX63097.1"/>
    <property type="molecule type" value="Genomic_DNA"/>
</dbReference>
<accession>A0A553G0Q9</accession>
<evidence type="ECO:0000256" key="1">
    <source>
        <dbReference type="ARBA" id="ARBA00006484"/>
    </source>
</evidence>
<dbReference type="NCBIfam" id="NF004110">
    <property type="entry name" value="PRK05599.1"/>
    <property type="match status" value="1"/>
</dbReference>
<evidence type="ECO:0000256" key="2">
    <source>
        <dbReference type="ARBA" id="ARBA00023002"/>
    </source>
</evidence>
<dbReference type="InterPro" id="IPR020904">
    <property type="entry name" value="Sc_DH/Rdtase_CS"/>
</dbReference>
<name>A0A553G0Q9_9CORY</name>
<dbReference type="InterPro" id="IPR036291">
    <property type="entry name" value="NAD(P)-bd_dom_sf"/>
</dbReference>
<dbReference type="Proteomes" id="UP000320443">
    <property type="component" value="Unassembled WGS sequence"/>
</dbReference>
<dbReference type="AlphaFoldDB" id="A0A553G0Q9"/>
<dbReference type="PANTHER" id="PTHR43391">
    <property type="entry name" value="RETINOL DEHYDROGENASE-RELATED"/>
    <property type="match status" value="1"/>
</dbReference>
<evidence type="ECO:0000313" key="3">
    <source>
        <dbReference type="EMBL" id="TRX63097.1"/>
    </source>
</evidence>
<evidence type="ECO:0000313" key="4">
    <source>
        <dbReference type="Proteomes" id="UP000320443"/>
    </source>
</evidence>
<sequence>MGETGALLILGGRSDIGGQLARRLCEGRPVVLAARGEHGMDRLRSELLSSGASSVHTLSFDAAEVSSHRAVIEQAAALAGAEITTAVVAFGILGDQERAEHDEAHAFDIALVDYAAQVSMLTVLADVMTRGHIVAFSSIAGWRARRANYVYGSTKAGLDAFCQGLADRLQGSGLALITARPGFVIGSMTQGMTPAPLSVTPDVVAQAVVKAIESSAGSRPASRTLWIPRPLQLLAWVMKLVPRPIWRHMPR</sequence>